<organism evidence="1 2">
    <name type="scientific">Subdoligranulum variabile</name>
    <dbReference type="NCBI Taxonomy" id="214851"/>
    <lineage>
        <taxon>Bacteria</taxon>
        <taxon>Bacillati</taxon>
        <taxon>Bacillota</taxon>
        <taxon>Clostridia</taxon>
        <taxon>Eubacteriales</taxon>
        <taxon>Oscillospiraceae</taxon>
        <taxon>Subdoligranulum</taxon>
    </lineage>
</organism>
<name>A0A943D969_9FIRM</name>
<dbReference type="EMBL" id="JAGZGG010000015">
    <property type="protein sequence ID" value="MBS5332380.1"/>
    <property type="molecule type" value="Genomic_DNA"/>
</dbReference>
<dbReference type="AlphaFoldDB" id="A0A943D969"/>
<accession>A0A943D969</accession>
<dbReference type="Proteomes" id="UP000759273">
    <property type="component" value="Unassembled WGS sequence"/>
</dbReference>
<gene>
    <name evidence="1" type="ORF">KHY36_07625</name>
</gene>
<protein>
    <submittedName>
        <fullName evidence="1">Uncharacterized protein</fullName>
    </submittedName>
</protein>
<comment type="caution">
    <text evidence="1">The sequence shown here is derived from an EMBL/GenBank/DDBJ whole genome shotgun (WGS) entry which is preliminary data.</text>
</comment>
<evidence type="ECO:0000313" key="1">
    <source>
        <dbReference type="EMBL" id="MBS5332380.1"/>
    </source>
</evidence>
<dbReference type="GO" id="GO:0005975">
    <property type="term" value="P:carbohydrate metabolic process"/>
    <property type="evidence" value="ECO:0007669"/>
    <property type="project" value="InterPro"/>
</dbReference>
<evidence type="ECO:0000313" key="2">
    <source>
        <dbReference type="Proteomes" id="UP000759273"/>
    </source>
</evidence>
<reference evidence="1" key="1">
    <citation type="submission" date="2021-02" db="EMBL/GenBank/DDBJ databases">
        <title>Infant gut strain persistence is associated with maternal origin, phylogeny, and functional potential including surface adhesion and iron acquisition.</title>
        <authorList>
            <person name="Lou Y.C."/>
        </authorList>
    </citation>
    <scope>NUCLEOTIDE SEQUENCE</scope>
    <source>
        <strain evidence="1">L3_101_000M1_dasL3_101_000M1_concoct_87</strain>
    </source>
</reference>
<proteinExistence type="predicted"/>
<dbReference type="InterPro" id="IPR008928">
    <property type="entry name" value="6-hairpin_glycosidase_sf"/>
</dbReference>
<sequence length="559" mass="62769">MRKHYERILHDSESRVQRYLDIQILDENSPFCGGFPKADSLAEPKTAIYRATTMTACYLNPESRYYLDAELGRRLALALAFVRRSQRPGGYFDLINCNFFSGPDTAFCTKRLLPAYVYLCKVVDGALSAAPEAKAAAAELKPKYEAIVRDAADALCHCGFHTPNHRWAIASVLMLCAKLFDKPECRTAAEAILKEGNDCNEDGEYAERSAGNYNRINNDAMIMLAVATGDESYYAPVLRNLEMMLTYIDPDDSIFTNNSTRWDMGKKIYPREYYLEYLYMGYTCRKPELLDAANAIMQMVERHALRSFDCLINLMLLPELAALEHEGSATPTNYHKYYEGSGIVRCRRGSWSYTILNNSPSFLFFQHGDFTLTVRIGASFCEHRNFVPAALAPKDGGYALHQTMTGWYYLPFAEKPATSDWWQMDNAHREKLYGPDMVFDVQVNEVENGLDIHIVNSGIDRAPLRVELAFNAGCRVENEHFMLEGNDGGGVVVKDGTLVASKGVNGISVGPCFAEHNYTAGKEGSMGRMDGCFTAYLTVYSTFDRTISLRAVPSKYDQA</sequence>
<dbReference type="SUPFAM" id="SSF48208">
    <property type="entry name" value="Six-hairpin glycosidases"/>
    <property type="match status" value="1"/>
</dbReference>